<evidence type="ECO:0000313" key="2">
    <source>
        <dbReference type="Proteomes" id="UP000004386"/>
    </source>
</evidence>
<evidence type="ECO:0000313" key="1">
    <source>
        <dbReference type="EMBL" id="EEQ93421.1"/>
    </source>
</evidence>
<dbReference type="HOGENOM" id="CLU_3366146_0_0_5"/>
<reference evidence="1 2" key="1">
    <citation type="submission" date="2009-05" db="EMBL/GenBank/DDBJ databases">
        <authorList>
            <person name="Setubal J.C."/>
            <person name="Boyle S."/>
            <person name="Crasta O.R."/>
            <person name="Gillespie J.J."/>
            <person name="Kenyon R.W."/>
            <person name="Lu J."/>
            <person name="Mane S."/>
            <person name="Nagrani S."/>
            <person name="Shallom J.M."/>
            <person name="Shallom S."/>
            <person name="Shukla M."/>
            <person name="Snyder E.E."/>
            <person name="Sobral B.W."/>
            <person name="Wattam A.R."/>
            <person name="Will R."/>
            <person name="Williams K."/>
            <person name="Yoo H."/>
            <person name="Munk C."/>
            <person name="Tapia R."/>
            <person name="Green L."/>
            <person name="Rogers Y."/>
            <person name="Detter J.C."/>
            <person name="Bruce D."/>
            <person name="Brettin T.S."/>
            <person name="Tsolis R."/>
        </authorList>
    </citation>
    <scope>NUCLEOTIDE SEQUENCE [LARGE SCALE GENOMIC DNA]</scope>
    <source>
        <strain evidence="1 2">LMG 3301</strain>
    </source>
</reference>
<comment type="caution">
    <text evidence="1">The sequence shown here is derived from an EMBL/GenBank/DDBJ whole genome shotgun (WGS) entry which is preliminary data.</text>
</comment>
<protein>
    <submittedName>
        <fullName evidence="1">Uncharacterized protein</fullName>
    </submittedName>
</protein>
<proteinExistence type="predicted"/>
<gene>
    <name evidence="1" type="ORF">OINT_2000573</name>
</gene>
<dbReference type="EMBL" id="ACQA01000002">
    <property type="protein sequence ID" value="EEQ93421.1"/>
    <property type="molecule type" value="Genomic_DNA"/>
</dbReference>
<sequence>MSVAVLISRSGQPLKRKFLKQFEVALKPYCHPERV</sequence>
<organism evidence="1 2">
    <name type="scientific">Brucella intermedia LMG 3301</name>
    <dbReference type="NCBI Taxonomy" id="641118"/>
    <lineage>
        <taxon>Bacteria</taxon>
        <taxon>Pseudomonadati</taxon>
        <taxon>Pseudomonadota</taxon>
        <taxon>Alphaproteobacteria</taxon>
        <taxon>Hyphomicrobiales</taxon>
        <taxon>Brucellaceae</taxon>
        <taxon>Brucella/Ochrobactrum group</taxon>
        <taxon>Brucella</taxon>
    </lineage>
</organism>
<accession>C4WPJ0</accession>
<dbReference type="AlphaFoldDB" id="C4WPJ0"/>
<dbReference type="Proteomes" id="UP000004386">
    <property type="component" value="Unassembled WGS sequence"/>
</dbReference>
<name>C4WPJ0_9HYPH</name>